<dbReference type="InterPro" id="IPR004017">
    <property type="entry name" value="Cys_rich_dom"/>
</dbReference>
<evidence type="ECO:0000256" key="5">
    <source>
        <dbReference type="ARBA" id="ARBA00023014"/>
    </source>
</evidence>
<keyword evidence="6" id="KW-0249">Electron transport</keyword>
<feature type="domain" description="4Fe-4S ferredoxin-type" evidence="7">
    <location>
        <begin position="13"/>
        <end position="45"/>
    </location>
</feature>
<dbReference type="SUPFAM" id="SSF54862">
    <property type="entry name" value="4Fe-4S ferredoxins"/>
    <property type="match status" value="1"/>
</dbReference>
<proteinExistence type="predicted"/>
<dbReference type="PANTHER" id="PTHR32479">
    <property type="entry name" value="GLYCOLATE OXIDASE IRON-SULFUR SUBUNIT"/>
    <property type="match status" value="1"/>
</dbReference>
<evidence type="ECO:0000256" key="1">
    <source>
        <dbReference type="ARBA" id="ARBA00022485"/>
    </source>
</evidence>
<dbReference type="InterPro" id="IPR017896">
    <property type="entry name" value="4Fe4S_Fe-S-bd"/>
</dbReference>
<keyword evidence="2 6" id="KW-0479">Metal-binding</keyword>
<dbReference type="PROSITE" id="PS51379">
    <property type="entry name" value="4FE4S_FER_2"/>
    <property type="match status" value="2"/>
</dbReference>
<organism evidence="8">
    <name type="scientific">Methylobacterium bullatum</name>
    <dbReference type="NCBI Taxonomy" id="570505"/>
    <lineage>
        <taxon>Bacteria</taxon>
        <taxon>Pseudomonadati</taxon>
        <taxon>Pseudomonadota</taxon>
        <taxon>Alphaproteobacteria</taxon>
        <taxon>Hyphomicrobiales</taxon>
        <taxon>Methylobacteriaceae</taxon>
        <taxon>Methylobacterium</taxon>
    </lineage>
</organism>
<feature type="domain" description="4Fe-4S ferredoxin-type" evidence="7">
    <location>
        <begin position="67"/>
        <end position="96"/>
    </location>
</feature>
<keyword evidence="4 6" id="KW-0408">Iron</keyword>
<dbReference type="InterPro" id="IPR017900">
    <property type="entry name" value="4Fe4S_Fe_S_CS"/>
</dbReference>
<keyword evidence="3" id="KW-0677">Repeat</keyword>
<dbReference type="FunFam" id="1.10.1060.10:FF:000012">
    <property type="entry name" value="Glycolate oxidase iron-sulfur subunit"/>
    <property type="match status" value="1"/>
</dbReference>
<dbReference type="EMBL" id="LR743504">
    <property type="protein sequence ID" value="CAA2099286.1"/>
    <property type="molecule type" value="Genomic_DNA"/>
</dbReference>
<keyword evidence="1 6" id="KW-0004">4Fe-4S</keyword>
<evidence type="ECO:0000256" key="2">
    <source>
        <dbReference type="ARBA" id="ARBA00022723"/>
    </source>
</evidence>
<protein>
    <recommendedName>
        <fullName evidence="6">Glycolate oxidase iron-sulfur subunit</fullName>
        <ecNumber evidence="6">1.1.99.14</ecNumber>
    </recommendedName>
</protein>
<dbReference type="InterPro" id="IPR009051">
    <property type="entry name" value="Helical_ferredxn"/>
</dbReference>
<comment type="function">
    <text evidence="6">Component of a complex that catalyzes the oxidation of glycolate to glyoxylate.</text>
</comment>
<evidence type="ECO:0000256" key="3">
    <source>
        <dbReference type="ARBA" id="ARBA00022737"/>
    </source>
</evidence>
<evidence type="ECO:0000256" key="6">
    <source>
        <dbReference type="PIRNR" id="PIRNR000139"/>
    </source>
</evidence>
<dbReference type="Pfam" id="PF13183">
    <property type="entry name" value="Fer4_8"/>
    <property type="match status" value="1"/>
</dbReference>
<dbReference type="GO" id="GO:0046872">
    <property type="term" value="F:metal ion binding"/>
    <property type="evidence" value="ECO:0007669"/>
    <property type="project" value="UniProtKB-UniRule"/>
</dbReference>
<reference evidence="8" key="1">
    <citation type="submission" date="2019-12" db="EMBL/GenBank/DDBJ databases">
        <authorList>
            <person name="Cremers G."/>
        </authorList>
    </citation>
    <scope>NUCLEOTIDE SEQUENCE</scope>
    <source>
        <strain evidence="8">Mbul1</strain>
    </source>
</reference>
<dbReference type="PROSITE" id="PS00198">
    <property type="entry name" value="4FE4S_FER_1"/>
    <property type="match status" value="1"/>
</dbReference>
<comment type="catalytic activity">
    <reaction evidence="6">
        <text>(R)-lactate + A = pyruvate + AH2</text>
        <dbReference type="Rhea" id="RHEA:15089"/>
        <dbReference type="ChEBI" id="CHEBI:13193"/>
        <dbReference type="ChEBI" id="CHEBI:15361"/>
        <dbReference type="ChEBI" id="CHEBI:16004"/>
        <dbReference type="ChEBI" id="CHEBI:17499"/>
    </reaction>
</comment>
<comment type="cofactor">
    <cofactor evidence="6">
        <name>[4Fe-4S] cluster</name>
        <dbReference type="ChEBI" id="CHEBI:49883"/>
    </cofactor>
    <text evidence="6">Binds 2 [4Fe-4S] clusters.</text>
</comment>
<accession>A0A679IK09</accession>
<evidence type="ECO:0000313" key="8">
    <source>
        <dbReference type="EMBL" id="CAA2099286.1"/>
    </source>
</evidence>
<dbReference type="PANTHER" id="PTHR32479:SF17">
    <property type="entry name" value="GLYCOLATE OXIDASE IRON-SULFUR SUBUNIT"/>
    <property type="match status" value="1"/>
</dbReference>
<dbReference type="Gene3D" id="1.10.1060.10">
    <property type="entry name" value="Alpha-helical ferredoxin"/>
    <property type="match status" value="1"/>
</dbReference>
<dbReference type="GO" id="GO:0019154">
    <property type="term" value="F:glycolate dehydrogenase activity"/>
    <property type="evidence" value="ECO:0007669"/>
    <property type="project" value="UniProtKB-EC"/>
</dbReference>
<keyword evidence="5 6" id="KW-0411">Iron-sulfur</keyword>
<dbReference type="InterPro" id="IPR012257">
    <property type="entry name" value="Glc_ox_4Fe-4S"/>
</dbReference>
<evidence type="ECO:0000256" key="4">
    <source>
        <dbReference type="ARBA" id="ARBA00023004"/>
    </source>
</evidence>
<evidence type="ECO:0000259" key="7">
    <source>
        <dbReference type="PROSITE" id="PS51379"/>
    </source>
</evidence>
<dbReference type="GO" id="GO:0051539">
    <property type="term" value="F:4 iron, 4 sulfur cluster binding"/>
    <property type="evidence" value="ECO:0007669"/>
    <property type="project" value="UniProtKB-UniRule"/>
</dbReference>
<dbReference type="AlphaFoldDB" id="A0A679IK09"/>
<comment type="catalytic activity">
    <reaction evidence="6">
        <text>glycolate + A = glyoxylate + AH2</text>
        <dbReference type="Rhea" id="RHEA:21264"/>
        <dbReference type="ChEBI" id="CHEBI:13193"/>
        <dbReference type="ChEBI" id="CHEBI:17499"/>
        <dbReference type="ChEBI" id="CHEBI:29805"/>
        <dbReference type="ChEBI" id="CHEBI:36655"/>
        <dbReference type="EC" id="1.1.99.14"/>
    </reaction>
</comment>
<gene>
    <name evidence="8" type="primary">lutA_1</name>
    <name evidence="8" type="ORF">MBUL_00070</name>
</gene>
<dbReference type="EC" id="1.1.99.14" evidence="6"/>
<dbReference type="PIRSF" id="PIRSF000139">
    <property type="entry name" value="Glc_ox_4Fe-4S"/>
    <property type="match status" value="1"/>
</dbReference>
<sequence length="461" mass="49693">MQTNFSLTQLAEPAMAASEKILRTCVHCGFCTATCPTYLLLGDELDSPRGRIYLIKDMLEGGKPATPEVVKHVDRCLSCLSCMTTCPSGVHYMHLVDHARTHIEETYRRPLSDRLLRSVLAFVLPYPNRFRLALLAAKIGSPFRPLVAQLPRVGNRLAAMLDLAPALLPNRTVNDRPGTFPADNRAREASALLQGEAAPARAGRVALLRGCAQSVLRPDFNEAAVRLLTRHGVEVVQAKGEGCCGALTHHMGKSETSHAQAKRTIDAWIAEMDGDGLDAIIVTASGCGTTIKDYGFMFRDDPAYADKAARVSGLAKDVTEYVASLGLMPPLFESDLVVAYHSACSMQHGQGIRTEPKNLLKKAGFTVKDVPEGHICCGSAGTYNILQPEIAGRLRDRKVANIERMRPDLIATGNIGCATQIGNGTRIPIVHTVELLDWATGGPKPAVLEGLGGTRVLEAAE</sequence>
<keyword evidence="6" id="KW-0813">Transport</keyword>
<name>A0A679IK09_9HYPH</name>
<dbReference type="Pfam" id="PF02754">
    <property type="entry name" value="CCG"/>
    <property type="match status" value="2"/>
</dbReference>